<reference evidence="1" key="1">
    <citation type="submission" date="2018-07" db="EMBL/GenBank/DDBJ databases">
        <authorList>
            <person name="Ashton P.M."/>
            <person name="Dallman T."/>
            <person name="Nair S."/>
            <person name="De Pinna E."/>
            <person name="Peters T."/>
            <person name="Grant K."/>
        </authorList>
    </citation>
    <scope>NUCLEOTIDE SEQUENCE</scope>
    <source>
        <strain evidence="1">296838</strain>
    </source>
</reference>
<comment type="caution">
    <text evidence="1">The sequence shown here is derived from an EMBL/GenBank/DDBJ whole genome shotgun (WGS) entry which is preliminary data.</text>
</comment>
<evidence type="ECO:0000313" key="1">
    <source>
        <dbReference type="EMBL" id="EBR9859540.1"/>
    </source>
</evidence>
<dbReference type="AlphaFoldDB" id="A0A5U8SVZ8"/>
<protein>
    <submittedName>
        <fullName evidence="1">Uncharacterized protein</fullName>
    </submittedName>
</protein>
<organism evidence="1">
    <name type="scientific">Salmonella enterica subsp. enterica serovar Chester</name>
    <dbReference type="NCBI Taxonomy" id="149386"/>
    <lineage>
        <taxon>Bacteria</taxon>
        <taxon>Pseudomonadati</taxon>
        <taxon>Pseudomonadota</taxon>
        <taxon>Gammaproteobacteria</taxon>
        <taxon>Enterobacterales</taxon>
        <taxon>Enterobacteriaceae</taxon>
        <taxon>Salmonella</taxon>
    </lineage>
</organism>
<accession>A0A5U8SVZ8</accession>
<sequence>MKHGFICFGDTGRMQIDGTNTALGLIRKQSFHCPKVQDAGQGTIKEVYFPARVHPNTQMIAARSSFWVRIGGQAFDNTNNNAFVSMPFRDGPGGNIEIWEFGNAPVKVRNQKTGIVVINPVTNQVVYNTNWGVANILHVQRLKLWPDTMWSMTMPNNGNNCAVVFGGGAQKRTNYDEYMEFESYFWRMNGSKLEVRLLVDTYSRPHASQSFESCDIPLYIMIIDTTGI</sequence>
<proteinExistence type="predicted"/>
<gene>
    <name evidence="1" type="ORF">DS524_27780</name>
</gene>
<name>A0A5U8SVZ8_SALET</name>
<dbReference type="EMBL" id="AAGUAT010000259">
    <property type="protein sequence ID" value="EBR9859540.1"/>
    <property type="molecule type" value="Genomic_DNA"/>
</dbReference>